<evidence type="ECO:0000313" key="1">
    <source>
        <dbReference type="EMBL" id="KIM41433.1"/>
    </source>
</evidence>
<dbReference type="AlphaFoldDB" id="A0A0C2XUU0"/>
<dbReference type="HOGENOM" id="CLU_2904413_0_0_1"/>
<evidence type="ECO:0000313" key="2">
    <source>
        <dbReference type="Proteomes" id="UP000053424"/>
    </source>
</evidence>
<accession>A0A0C2XUU0</accession>
<proteinExistence type="predicted"/>
<organism evidence="1 2">
    <name type="scientific">Hebeloma cylindrosporum</name>
    <dbReference type="NCBI Taxonomy" id="76867"/>
    <lineage>
        <taxon>Eukaryota</taxon>
        <taxon>Fungi</taxon>
        <taxon>Dikarya</taxon>
        <taxon>Basidiomycota</taxon>
        <taxon>Agaricomycotina</taxon>
        <taxon>Agaricomycetes</taxon>
        <taxon>Agaricomycetidae</taxon>
        <taxon>Agaricales</taxon>
        <taxon>Agaricineae</taxon>
        <taxon>Hymenogastraceae</taxon>
        <taxon>Hebeloma</taxon>
    </lineage>
</organism>
<dbReference type="Proteomes" id="UP000053424">
    <property type="component" value="Unassembled WGS sequence"/>
</dbReference>
<reference evidence="2" key="2">
    <citation type="submission" date="2015-01" db="EMBL/GenBank/DDBJ databases">
        <title>Evolutionary Origins and Diversification of the Mycorrhizal Mutualists.</title>
        <authorList>
            <consortium name="DOE Joint Genome Institute"/>
            <consortium name="Mycorrhizal Genomics Consortium"/>
            <person name="Kohler A."/>
            <person name="Kuo A."/>
            <person name="Nagy L.G."/>
            <person name="Floudas D."/>
            <person name="Copeland A."/>
            <person name="Barry K.W."/>
            <person name="Cichocki N."/>
            <person name="Veneault-Fourrey C."/>
            <person name="LaButti K."/>
            <person name="Lindquist E.A."/>
            <person name="Lipzen A."/>
            <person name="Lundell T."/>
            <person name="Morin E."/>
            <person name="Murat C."/>
            <person name="Riley R."/>
            <person name="Ohm R."/>
            <person name="Sun H."/>
            <person name="Tunlid A."/>
            <person name="Henrissat B."/>
            <person name="Grigoriev I.V."/>
            <person name="Hibbett D.S."/>
            <person name="Martin F."/>
        </authorList>
    </citation>
    <scope>NUCLEOTIDE SEQUENCE [LARGE SCALE GENOMIC DNA]</scope>
    <source>
        <strain evidence="2">h7</strain>
    </source>
</reference>
<name>A0A0C2XUU0_HEBCY</name>
<protein>
    <submittedName>
        <fullName evidence="1">Uncharacterized protein</fullName>
    </submittedName>
</protein>
<keyword evidence="2" id="KW-1185">Reference proteome</keyword>
<dbReference type="EMBL" id="KN831780">
    <property type="protein sequence ID" value="KIM41433.1"/>
    <property type="molecule type" value="Genomic_DNA"/>
</dbReference>
<reference evidence="1 2" key="1">
    <citation type="submission" date="2014-04" db="EMBL/GenBank/DDBJ databases">
        <authorList>
            <consortium name="DOE Joint Genome Institute"/>
            <person name="Kuo A."/>
            <person name="Gay G."/>
            <person name="Dore J."/>
            <person name="Kohler A."/>
            <person name="Nagy L.G."/>
            <person name="Floudas D."/>
            <person name="Copeland A."/>
            <person name="Barry K.W."/>
            <person name="Cichocki N."/>
            <person name="Veneault-Fourrey C."/>
            <person name="LaButti K."/>
            <person name="Lindquist E.A."/>
            <person name="Lipzen A."/>
            <person name="Lundell T."/>
            <person name="Morin E."/>
            <person name="Murat C."/>
            <person name="Sun H."/>
            <person name="Tunlid A."/>
            <person name="Henrissat B."/>
            <person name="Grigoriev I.V."/>
            <person name="Hibbett D.S."/>
            <person name="Martin F."/>
            <person name="Nordberg H.P."/>
            <person name="Cantor M.N."/>
            <person name="Hua S.X."/>
        </authorList>
    </citation>
    <scope>NUCLEOTIDE SEQUENCE [LARGE SCALE GENOMIC DNA]</scope>
    <source>
        <strain evidence="2">h7</strain>
    </source>
</reference>
<sequence>MNRKDNSGGAYRYLGYAGHMYAFRRRPRSLNDPQKKCFSVRISRPRAQAQLHTYLSFHSGPV</sequence>
<gene>
    <name evidence="1" type="ORF">M413DRAFT_445439</name>
</gene>